<accession>A0A3D4VC65</accession>
<comment type="cofactor">
    <cofactor evidence="2">
        <name>Fe(2+)</name>
        <dbReference type="ChEBI" id="CHEBI:29033"/>
    </cofactor>
    <text evidence="2">Binds 1 Fe(2+) ion.</text>
</comment>
<dbReference type="PANTHER" id="PTHR10458:SF22">
    <property type="entry name" value="PEPTIDE DEFORMYLASE"/>
    <property type="match status" value="1"/>
</dbReference>
<dbReference type="Gene3D" id="3.90.45.10">
    <property type="entry name" value="Peptide deformylase"/>
    <property type="match status" value="1"/>
</dbReference>
<comment type="function">
    <text evidence="2">Removes the formyl group from the N-terminal Met of newly synthesized proteins. Requires at least a dipeptide for an efficient rate of reaction. N-terminal L-methionine is a prerequisite for activity but the enzyme has broad specificity at other positions.</text>
</comment>
<dbReference type="PRINTS" id="PR01576">
    <property type="entry name" value="PDEFORMYLASE"/>
</dbReference>
<dbReference type="NCBIfam" id="NF001159">
    <property type="entry name" value="PRK00150.1-3"/>
    <property type="match status" value="1"/>
</dbReference>
<dbReference type="EMBL" id="DPIY01000011">
    <property type="protein sequence ID" value="HCT58703.1"/>
    <property type="molecule type" value="Genomic_DNA"/>
</dbReference>
<keyword evidence="2" id="KW-0378">Hydrolase</keyword>
<dbReference type="Proteomes" id="UP000264071">
    <property type="component" value="Unassembled WGS sequence"/>
</dbReference>
<feature type="binding site" evidence="2">
    <location>
        <position position="88"/>
    </location>
    <ligand>
        <name>Fe cation</name>
        <dbReference type="ChEBI" id="CHEBI:24875"/>
    </ligand>
</feature>
<dbReference type="InterPro" id="IPR036821">
    <property type="entry name" value="Peptide_deformylase_sf"/>
</dbReference>
<dbReference type="GO" id="GO:0042586">
    <property type="term" value="F:peptide deformylase activity"/>
    <property type="evidence" value="ECO:0007669"/>
    <property type="project" value="UniProtKB-UniRule"/>
</dbReference>
<dbReference type="PANTHER" id="PTHR10458">
    <property type="entry name" value="PEPTIDE DEFORMYLASE"/>
    <property type="match status" value="1"/>
</dbReference>
<comment type="caution">
    <text evidence="4">The sequence shown here is derived from an EMBL/GenBank/DDBJ whole genome shotgun (WGS) entry which is preliminary data.</text>
</comment>
<dbReference type="HAMAP" id="MF_00163">
    <property type="entry name" value="Pep_deformylase"/>
    <property type="match status" value="1"/>
</dbReference>
<name>A0A3D4VC65_9BACT</name>
<gene>
    <name evidence="2 4" type="primary">def</name>
    <name evidence="4" type="ORF">DGD08_15970</name>
</gene>
<feature type="binding site" evidence="2">
    <location>
        <position position="130"/>
    </location>
    <ligand>
        <name>Fe cation</name>
        <dbReference type="ChEBI" id="CHEBI:24875"/>
    </ligand>
</feature>
<evidence type="ECO:0000256" key="2">
    <source>
        <dbReference type="HAMAP-Rule" id="MF_00163"/>
    </source>
</evidence>
<dbReference type="CDD" id="cd00487">
    <property type="entry name" value="Pep_deformylase"/>
    <property type="match status" value="1"/>
</dbReference>
<dbReference type="NCBIfam" id="TIGR00079">
    <property type="entry name" value="pept_deformyl"/>
    <property type="match status" value="1"/>
</dbReference>
<evidence type="ECO:0000256" key="3">
    <source>
        <dbReference type="SAM" id="MobiDB-lite"/>
    </source>
</evidence>
<feature type="compositionally biased region" description="Low complexity" evidence="3">
    <location>
        <begin position="183"/>
        <end position="196"/>
    </location>
</feature>
<dbReference type="OMA" id="ILYPMRI"/>
<dbReference type="InterPro" id="IPR023635">
    <property type="entry name" value="Peptide_deformylase"/>
</dbReference>
<reference evidence="4 5" key="1">
    <citation type="journal article" date="2018" name="Nat. Biotechnol.">
        <title>A standardized bacterial taxonomy based on genome phylogeny substantially revises the tree of life.</title>
        <authorList>
            <person name="Parks D.H."/>
            <person name="Chuvochina M."/>
            <person name="Waite D.W."/>
            <person name="Rinke C."/>
            <person name="Skarshewski A."/>
            <person name="Chaumeil P.A."/>
            <person name="Hugenholtz P."/>
        </authorList>
    </citation>
    <scope>NUCLEOTIDE SEQUENCE [LARGE SCALE GENOMIC DNA]</scope>
    <source>
        <strain evidence="4">UBA8844</strain>
    </source>
</reference>
<feature type="active site" evidence="2">
    <location>
        <position position="131"/>
    </location>
</feature>
<dbReference type="PIRSF" id="PIRSF004749">
    <property type="entry name" value="Pep_def"/>
    <property type="match status" value="1"/>
</dbReference>
<dbReference type="AlphaFoldDB" id="A0A3D4VC65"/>
<comment type="similarity">
    <text evidence="1 2">Belongs to the polypeptide deformylase family.</text>
</comment>
<proteinExistence type="inferred from homology"/>
<dbReference type="Pfam" id="PF01327">
    <property type="entry name" value="Pep_deformylase"/>
    <property type="match status" value="1"/>
</dbReference>
<dbReference type="GO" id="GO:0006412">
    <property type="term" value="P:translation"/>
    <property type="evidence" value="ECO:0007669"/>
    <property type="project" value="UniProtKB-UniRule"/>
</dbReference>
<evidence type="ECO:0000256" key="1">
    <source>
        <dbReference type="ARBA" id="ARBA00010759"/>
    </source>
</evidence>
<keyword evidence="2" id="KW-0648">Protein biosynthesis</keyword>
<organism evidence="4 5">
    <name type="scientific">Gemmatimonas aurantiaca</name>
    <dbReference type="NCBI Taxonomy" id="173480"/>
    <lineage>
        <taxon>Bacteria</taxon>
        <taxon>Pseudomonadati</taxon>
        <taxon>Gemmatimonadota</taxon>
        <taxon>Gemmatimonadia</taxon>
        <taxon>Gemmatimonadales</taxon>
        <taxon>Gemmatimonadaceae</taxon>
        <taxon>Gemmatimonas</taxon>
    </lineage>
</organism>
<evidence type="ECO:0000313" key="4">
    <source>
        <dbReference type="EMBL" id="HCT58703.1"/>
    </source>
</evidence>
<dbReference type="EC" id="3.5.1.88" evidence="2"/>
<feature type="binding site" evidence="2">
    <location>
        <position position="134"/>
    </location>
    <ligand>
        <name>Fe cation</name>
        <dbReference type="ChEBI" id="CHEBI:24875"/>
    </ligand>
</feature>
<comment type="catalytic activity">
    <reaction evidence="2">
        <text>N-terminal N-formyl-L-methionyl-[peptide] + H2O = N-terminal L-methionyl-[peptide] + formate</text>
        <dbReference type="Rhea" id="RHEA:24420"/>
        <dbReference type="Rhea" id="RHEA-COMP:10639"/>
        <dbReference type="Rhea" id="RHEA-COMP:10640"/>
        <dbReference type="ChEBI" id="CHEBI:15377"/>
        <dbReference type="ChEBI" id="CHEBI:15740"/>
        <dbReference type="ChEBI" id="CHEBI:49298"/>
        <dbReference type="ChEBI" id="CHEBI:64731"/>
        <dbReference type="EC" id="3.5.1.88"/>
    </reaction>
</comment>
<dbReference type="SUPFAM" id="SSF56420">
    <property type="entry name" value="Peptide deformylase"/>
    <property type="match status" value="1"/>
</dbReference>
<keyword evidence="2" id="KW-0479">Metal-binding</keyword>
<evidence type="ECO:0000313" key="5">
    <source>
        <dbReference type="Proteomes" id="UP000264071"/>
    </source>
</evidence>
<protein>
    <recommendedName>
        <fullName evidence="2">Peptide deformylase</fullName>
        <shortName evidence="2">PDF</shortName>
        <ecNumber evidence="2">3.5.1.88</ecNumber>
    </recommendedName>
    <alternativeName>
        <fullName evidence="2">Polypeptide deformylase</fullName>
    </alternativeName>
</protein>
<sequence length="196" mass="21817">MSLLDIHVLGSPVLRQETQRVESVTPELRRLVDNMFDTMEAAKGVGLAAPQVGRLERLAVVDADDVRLVVINPEIILREGLERGEEGCLSIPEVYADVDRPARVIVRAQDIDLNWYEVDAANLLGRCLQHEIDHLFGKLFTDRLSLLKKRSAMKDWDHEKGKYPKLLRVLPVGDLPPEREANSGSSSGSGSALSDR</sequence>
<dbReference type="GO" id="GO:0046872">
    <property type="term" value="F:metal ion binding"/>
    <property type="evidence" value="ECO:0007669"/>
    <property type="project" value="UniProtKB-KW"/>
</dbReference>
<feature type="region of interest" description="Disordered" evidence="3">
    <location>
        <begin position="174"/>
        <end position="196"/>
    </location>
</feature>
<keyword evidence="2" id="KW-0408">Iron</keyword>